<organism evidence="1 2">
    <name type="scientific">Elysia chlorotica</name>
    <name type="common">Eastern emerald elysia</name>
    <name type="synonym">Sea slug</name>
    <dbReference type="NCBI Taxonomy" id="188477"/>
    <lineage>
        <taxon>Eukaryota</taxon>
        <taxon>Metazoa</taxon>
        <taxon>Spiralia</taxon>
        <taxon>Lophotrochozoa</taxon>
        <taxon>Mollusca</taxon>
        <taxon>Gastropoda</taxon>
        <taxon>Heterobranchia</taxon>
        <taxon>Euthyneura</taxon>
        <taxon>Panpulmonata</taxon>
        <taxon>Sacoglossa</taxon>
        <taxon>Placobranchoidea</taxon>
        <taxon>Plakobranchidae</taxon>
        <taxon>Elysia</taxon>
    </lineage>
</organism>
<sequence>MRISPVLNPSMKADNEQLIKGYTSTNMAQDLKIGFIVELDSTLERRFFCPSLKSRLQDCRLEGCAQGALLWTHHLPQGQAARRFCIAPAVARVLHAGGSSQVPLCVCLATMSVLKNFGLWDGKIVFDRAKQCSFSLHALKIDQRDSFDEIYDYDRETFNQLTSDDLVDRLVKMLESCPEDGQHKFQICFIPQGAAGKSKLESNPCLTWGTNAPNGTPASATRVWISTLVSLHCFLFMDGFM</sequence>
<reference evidence="1 2" key="1">
    <citation type="submission" date="2019-01" db="EMBL/GenBank/DDBJ databases">
        <title>A draft genome assembly of the solar-powered sea slug Elysia chlorotica.</title>
        <authorList>
            <person name="Cai H."/>
            <person name="Li Q."/>
            <person name="Fang X."/>
            <person name="Li J."/>
            <person name="Curtis N.E."/>
            <person name="Altenburger A."/>
            <person name="Shibata T."/>
            <person name="Feng M."/>
            <person name="Maeda T."/>
            <person name="Schwartz J.A."/>
            <person name="Shigenobu S."/>
            <person name="Lundholm N."/>
            <person name="Nishiyama T."/>
            <person name="Yang H."/>
            <person name="Hasebe M."/>
            <person name="Li S."/>
            <person name="Pierce S.K."/>
            <person name="Wang J."/>
        </authorList>
    </citation>
    <scope>NUCLEOTIDE SEQUENCE [LARGE SCALE GENOMIC DNA]</scope>
    <source>
        <strain evidence="1">EC2010</strain>
        <tissue evidence="1">Whole organism of an adult</tissue>
    </source>
</reference>
<dbReference type="STRING" id="188477.A0A3S0ZSZ5"/>
<comment type="caution">
    <text evidence="1">The sequence shown here is derived from an EMBL/GenBank/DDBJ whole genome shotgun (WGS) entry which is preliminary data.</text>
</comment>
<evidence type="ECO:0000313" key="2">
    <source>
        <dbReference type="Proteomes" id="UP000271974"/>
    </source>
</evidence>
<dbReference type="Proteomes" id="UP000271974">
    <property type="component" value="Unassembled WGS sequence"/>
</dbReference>
<evidence type="ECO:0000313" key="1">
    <source>
        <dbReference type="EMBL" id="RUS74511.1"/>
    </source>
</evidence>
<proteinExistence type="predicted"/>
<gene>
    <name evidence="1" type="ORF">EGW08_017718</name>
</gene>
<name>A0A3S0ZSZ5_ELYCH</name>
<dbReference type="AlphaFoldDB" id="A0A3S0ZSZ5"/>
<keyword evidence="2" id="KW-1185">Reference proteome</keyword>
<dbReference type="EMBL" id="RQTK01000824">
    <property type="protein sequence ID" value="RUS74511.1"/>
    <property type="molecule type" value="Genomic_DNA"/>
</dbReference>
<accession>A0A3S0ZSZ5</accession>
<protein>
    <submittedName>
        <fullName evidence="1">Uncharacterized protein</fullName>
    </submittedName>
</protein>